<dbReference type="InterPro" id="IPR005467">
    <property type="entry name" value="His_kinase_dom"/>
</dbReference>
<dbReference type="FunFam" id="3.30.565.10:FF:000006">
    <property type="entry name" value="Sensor histidine kinase WalK"/>
    <property type="match status" value="1"/>
</dbReference>
<protein>
    <recommendedName>
        <fullName evidence="3">histidine kinase</fullName>
        <ecNumber evidence="3">2.7.13.3</ecNumber>
    </recommendedName>
</protein>
<evidence type="ECO:0000256" key="2">
    <source>
        <dbReference type="ARBA" id="ARBA00004651"/>
    </source>
</evidence>
<dbReference type="SMART" id="SM00304">
    <property type="entry name" value="HAMP"/>
    <property type="match status" value="1"/>
</dbReference>
<keyword evidence="11 15" id="KW-1133">Transmembrane helix</keyword>
<organism evidence="18 19">
    <name type="scientific">[Clostridium] hylemonae DSM 15053</name>
    <dbReference type="NCBI Taxonomy" id="553973"/>
    <lineage>
        <taxon>Bacteria</taxon>
        <taxon>Bacillati</taxon>
        <taxon>Bacillota</taxon>
        <taxon>Clostridia</taxon>
        <taxon>Lachnospirales</taxon>
        <taxon>Lachnospiraceae</taxon>
    </lineage>
</organism>
<keyword evidence="6" id="KW-0808">Transferase</keyword>
<dbReference type="GO" id="GO:0000155">
    <property type="term" value="F:phosphorelay sensor kinase activity"/>
    <property type="evidence" value="ECO:0007669"/>
    <property type="project" value="InterPro"/>
</dbReference>
<dbReference type="GO" id="GO:0005886">
    <property type="term" value="C:plasma membrane"/>
    <property type="evidence" value="ECO:0007669"/>
    <property type="project" value="UniProtKB-SubCell"/>
</dbReference>
<evidence type="ECO:0000256" key="11">
    <source>
        <dbReference type="ARBA" id="ARBA00022989"/>
    </source>
</evidence>
<keyword evidence="7 15" id="KW-0812">Transmembrane</keyword>
<dbReference type="PRINTS" id="PR00344">
    <property type="entry name" value="BCTRLSENSOR"/>
</dbReference>
<evidence type="ECO:0000259" key="16">
    <source>
        <dbReference type="PROSITE" id="PS50109"/>
    </source>
</evidence>
<evidence type="ECO:0000256" key="10">
    <source>
        <dbReference type="ARBA" id="ARBA00022840"/>
    </source>
</evidence>
<feature type="transmembrane region" description="Helical" evidence="15">
    <location>
        <begin position="190"/>
        <end position="214"/>
    </location>
</feature>
<proteinExistence type="predicted"/>
<dbReference type="SUPFAM" id="SSF158472">
    <property type="entry name" value="HAMP domain-like"/>
    <property type="match status" value="1"/>
</dbReference>
<evidence type="ECO:0000256" key="3">
    <source>
        <dbReference type="ARBA" id="ARBA00012438"/>
    </source>
</evidence>
<dbReference type="CDD" id="cd06225">
    <property type="entry name" value="HAMP"/>
    <property type="match status" value="1"/>
</dbReference>
<dbReference type="Pfam" id="PF02518">
    <property type="entry name" value="HATPase_c"/>
    <property type="match status" value="1"/>
</dbReference>
<dbReference type="InterPro" id="IPR050398">
    <property type="entry name" value="HssS/ArlS-like"/>
</dbReference>
<keyword evidence="12" id="KW-0902">Two-component regulatory system</keyword>
<dbReference type="SUPFAM" id="SSF55874">
    <property type="entry name" value="ATPase domain of HSP90 chaperone/DNA topoisomerase II/histidine kinase"/>
    <property type="match status" value="1"/>
</dbReference>
<feature type="domain" description="HAMP" evidence="17">
    <location>
        <begin position="215"/>
        <end position="267"/>
    </location>
</feature>
<name>C0C1E4_9FIRM</name>
<dbReference type="Pfam" id="PF00672">
    <property type="entry name" value="HAMP"/>
    <property type="match status" value="1"/>
</dbReference>
<keyword evidence="9 18" id="KW-0418">Kinase</keyword>
<comment type="subcellular location">
    <subcellularLocation>
        <location evidence="2">Cell membrane</location>
        <topology evidence="2">Multi-pass membrane protein</topology>
    </subcellularLocation>
</comment>
<dbReference type="STRING" id="553973.CLOHYLEM_05963"/>
<dbReference type="PROSITE" id="PS50885">
    <property type="entry name" value="HAMP"/>
    <property type="match status" value="1"/>
</dbReference>
<dbReference type="FunFam" id="1.10.287.130:FF:000001">
    <property type="entry name" value="Two-component sensor histidine kinase"/>
    <property type="match status" value="1"/>
</dbReference>
<keyword evidence="4" id="KW-1003">Cell membrane</keyword>
<dbReference type="EC" id="2.7.13.3" evidence="3"/>
<evidence type="ECO:0000256" key="1">
    <source>
        <dbReference type="ARBA" id="ARBA00000085"/>
    </source>
</evidence>
<comment type="catalytic activity">
    <reaction evidence="1">
        <text>ATP + protein L-histidine = ADP + protein N-phospho-L-histidine.</text>
        <dbReference type="EC" id="2.7.13.3"/>
    </reaction>
</comment>
<evidence type="ECO:0000256" key="5">
    <source>
        <dbReference type="ARBA" id="ARBA00022553"/>
    </source>
</evidence>
<dbReference type="AlphaFoldDB" id="C0C1E4"/>
<keyword evidence="13 15" id="KW-0472">Membrane</keyword>
<evidence type="ECO:0000256" key="13">
    <source>
        <dbReference type="ARBA" id="ARBA00023136"/>
    </source>
</evidence>
<evidence type="ECO:0000256" key="9">
    <source>
        <dbReference type="ARBA" id="ARBA00022777"/>
    </source>
</evidence>
<dbReference type="Gene3D" id="6.10.340.10">
    <property type="match status" value="1"/>
</dbReference>
<dbReference type="HOGENOM" id="CLU_000445_89_6_9"/>
<dbReference type="Gene3D" id="3.30.565.10">
    <property type="entry name" value="Histidine kinase-like ATPase, C-terminal domain"/>
    <property type="match status" value="1"/>
</dbReference>
<dbReference type="PANTHER" id="PTHR45528:SF1">
    <property type="entry name" value="SENSOR HISTIDINE KINASE CPXA"/>
    <property type="match status" value="1"/>
</dbReference>
<evidence type="ECO:0000256" key="4">
    <source>
        <dbReference type="ARBA" id="ARBA00022475"/>
    </source>
</evidence>
<dbReference type="Gene3D" id="1.10.287.130">
    <property type="match status" value="1"/>
</dbReference>
<evidence type="ECO:0000256" key="6">
    <source>
        <dbReference type="ARBA" id="ARBA00022679"/>
    </source>
</evidence>
<comment type="caution">
    <text evidence="18">The sequence shown here is derived from an EMBL/GenBank/DDBJ whole genome shotgun (WGS) entry which is preliminary data.</text>
</comment>
<feature type="domain" description="Histidine kinase" evidence="16">
    <location>
        <begin position="282"/>
        <end position="502"/>
    </location>
</feature>
<evidence type="ECO:0000313" key="19">
    <source>
        <dbReference type="Proteomes" id="UP000004893"/>
    </source>
</evidence>
<dbReference type="eggNOG" id="COG3850">
    <property type="taxonomic scope" value="Bacteria"/>
</dbReference>
<gene>
    <name evidence="18" type="ORF">CLOHYLEM_05963</name>
</gene>
<accession>C0C1E4</accession>
<reference evidence="18" key="1">
    <citation type="submission" date="2009-02" db="EMBL/GenBank/DDBJ databases">
        <authorList>
            <person name="Fulton L."/>
            <person name="Clifton S."/>
            <person name="Fulton B."/>
            <person name="Xu J."/>
            <person name="Minx P."/>
            <person name="Pepin K.H."/>
            <person name="Johnson M."/>
            <person name="Bhonagiri V."/>
            <person name="Nash W.E."/>
            <person name="Mardis E.R."/>
            <person name="Wilson R.K."/>
        </authorList>
    </citation>
    <scope>NUCLEOTIDE SEQUENCE [LARGE SCALE GENOMIC DNA]</scope>
    <source>
        <strain evidence="18">DSM 15053</strain>
    </source>
</reference>
<keyword evidence="19" id="KW-1185">Reference proteome</keyword>
<evidence type="ECO:0000256" key="15">
    <source>
        <dbReference type="SAM" id="Phobius"/>
    </source>
</evidence>
<dbReference type="SMART" id="SM00388">
    <property type="entry name" value="HisKA"/>
    <property type="match status" value="1"/>
</dbReference>
<dbReference type="InterPro" id="IPR003594">
    <property type="entry name" value="HATPase_dom"/>
</dbReference>
<dbReference type="eggNOG" id="COG5002">
    <property type="taxonomic scope" value="Bacteria"/>
</dbReference>
<dbReference type="EMBL" id="ABYI02000022">
    <property type="protein sequence ID" value="EEG73958.1"/>
    <property type="molecule type" value="Genomic_DNA"/>
</dbReference>
<sequence>MLYLSTEDVTMKLKTRLIIAFLTVILIPVLLTYLMVCGLSRYQINSIEKTYEITGTTVKSFANSMQVLSRLTEKPYHELYEMAKEDSEQLEDATCLEKFNKKLEKKKAYLLVRKGTTIIYMGTDIDNVNHVIPQLPSYGESGNTSENGVYLGGEAQALVKQVDFLYGDGEQGSAFIVTDVSNMIPEVQEFIVDLVMGILMVLVLTALLLIFWIYRAVMQPLGKMQCAAQNIKEGNLDFELRPAADDELGRLCRDLEEMRKRLKDNAEEKVKYDKESKELISNISHDLKTPVTAIKGYAEGIMDGVADTPEKMDKYIRTIYNKANEMDLLINELTLYSKIDTNRIPYNFNTLSVNEYFNDCAEDLSLEMESKNVEFGYFNYVASGVQVIADAEQIKRVIHNIVNNSLKYMDKSKGKINLRVKDVGDFIQVEVEDNGKGIAAKDLPNIFDRFYRTDASRNSSKGGSGIGLSIVKKIIEEHGGKIWATSREETGTTMYFVLRKYQEVPIHE</sequence>
<dbReference type="PANTHER" id="PTHR45528">
    <property type="entry name" value="SENSOR HISTIDINE KINASE CPXA"/>
    <property type="match status" value="1"/>
</dbReference>
<dbReference type="InterPro" id="IPR004358">
    <property type="entry name" value="Sig_transdc_His_kin-like_C"/>
</dbReference>
<dbReference type="Pfam" id="PF00512">
    <property type="entry name" value="HisKA"/>
    <property type="match status" value="1"/>
</dbReference>
<keyword evidence="10" id="KW-0067">ATP-binding</keyword>
<dbReference type="InterPro" id="IPR003660">
    <property type="entry name" value="HAMP_dom"/>
</dbReference>
<keyword evidence="8" id="KW-0547">Nucleotide-binding</keyword>
<feature type="coiled-coil region" evidence="14">
    <location>
        <begin position="248"/>
        <end position="275"/>
    </location>
</feature>
<dbReference type="InterPro" id="IPR036890">
    <property type="entry name" value="HATPase_C_sf"/>
</dbReference>
<evidence type="ECO:0000256" key="7">
    <source>
        <dbReference type="ARBA" id="ARBA00022692"/>
    </source>
</evidence>
<evidence type="ECO:0000256" key="14">
    <source>
        <dbReference type="SAM" id="Coils"/>
    </source>
</evidence>
<dbReference type="PROSITE" id="PS50109">
    <property type="entry name" value="HIS_KIN"/>
    <property type="match status" value="1"/>
</dbReference>
<dbReference type="SUPFAM" id="SSF47384">
    <property type="entry name" value="Homodimeric domain of signal transducing histidine kinase"/>
    <property type="match status" value="1"/>
</dbReference>
<reference evidence="18" key="2">
    <citation type="submission" date="2013-06" db="EMBL/GenBank/DDBJ databases">
        <title>Draft genome sequence of Clostridium hylemonae (DSM 15053).</title>
        <authorList>
            <person name="Sudarsanam P."/>
            <person name="Ley R."/>
            <person name="Guruge J."/>
            <person name="Turnbaugh P.J."/>
            <person name="Mahowald M."/>
            <person name="Liep D."/>
            <person name="Gordon J."/>
        </authorList>
    </citation>
    <scope>NUCLEOTIDE SEQUENCE</scope>
    <source>
        <strain evidence="18">DSM 15053</strain>
    </source>
</reference>
<dbReference type="InterPro" id="IPR036097">
    <property type="entry name" value="HisK_dim/P_sf"/>
</dbReference>
<dbReference type="CDD" id="cd00075">
    <property type="entry name" value="HATPase"/>
    <property type="match status" value="1"/>
</dbReference>
<evidence type="ECO:0000313" key="18">
    <source>
        <dbReference type="EMBL" id="EEG73958.1"/>
    </source>
</evidence>
<keyword evidence="5" id="KW-0597">Phosphoprotein</keyword>
<dbReference type="InterPro" id="IPR003661">
    <property type="entry name" value="HisK_dim/P_dom"/>
</dbReference>
<dbReference type="GO" id="GO:0005524">
    <property type="term" value="F:ATP binding"/>
    <property type="evidence" value="ECO:0007669"/>
    <property type="project" value="UniProtKB-KW"/>
</dbReference>
<dbReference type="CDD" id="cd00082">
    <property type="entry name" value="HisKA"/>
    <property type="match status" value="1"/>
</dbReference>
<keyword evidence="14" id="KW-0175">Coiled coil</keyword>
<dbReference type="SMART" id="SM00387">
    <property type="entry name" value="HATPase_c"/>
    <property type="match status" value="1"/>
</dbReference>
<evidence type="ECO:0000256" key="8">
    <source>
        <dbReference type="ARBA" id="ARBA00022741"/>
    </source>
</evidence>
<feature type="transmembrane region" description="Helical" evidence="15">
    <location>
        <begin position="17"/>
        <end position="39"/>
    </location>
</feature>
<evidence type="ECO:0000256" key="12">
    <source>
        <dbReference type="ARBA" id="ARBA00023012"/>
    </source>
</evidence>
<dbReference type="Proteomes" id="UP000004893">
    <property type="component" value="Unassembled WGS sequence"/>
</dbReference>
<evidence type="ECO:0000259" key="17">
    <source>
        <dbReference type="PROSITE" id="PS50885"/>
    </source>
</evidence>